<evidence type="ECO:0000259" key="27">
    <source>
        <dbReference type="PROSITE" id="PS51294"/>
    </source>
</evidence>
<dbReference type="FunFam" id="3.80.10.10:FF:000111">
    <property type="entry name" value="LRR receptor-like serine/threonine-protein kinase ERECTA"/>
    <property type="match status" value="1"/>
</dbReference>
<keyword evidence="16 23" id="KW-0175">Coiled coil</keyword>
<keyword evidence="19" id="KW-0804">Transcription</keyword>
<dbReference type="SMART" id="SM00717">
    <property type="entry name" value="SANT"/>
    <property type="match status" value="1"/>
</dbReference>
<evidence type="ECO:0000256" key="14">
    <source>
        <dbReference type="ARBA" id="ARBA00022989"/>
    </source>
</evidence>
<dbReference type="InterPro" id="IPR005818">
    <property type="entry name" value="Histone_H1/H5_H15"/>
</dbReference>
<feature type="domain" description="Myb-like" evidence="26">
    <location>
        <begin position="1"/>
        <end position="57"/>
    </location>
</feature>
<keyword evidence="6" id="KW-0158">Chromosome</keyword>
<dbReference type="SUPFAM" id="SSF46689">
    <property type="entry name" value="Homeodomain-like"/>
    <property type="match status" value="1"/>
</dbReference>
<dbReference type="InterPro" id="IPR001005">
    <property type="entry name" value="SANT/Myb"/>
</dbReference>
<accession>A0A5J9UEP5</accession>
<dbReference type="PROSITE" id="PS51294">
    <property type="entry name" value="HTH_MYB"/>
    <property type="match status" value="1"/>
</dbReference>
<keyword evidence="21" id="KW-0539">Nucleus</keyword>
<dbReference type="InterPro" id="IPR001611">
    <property type="entry name" value="Leu-rich_rpt"/>
</dbReference>
<evidence type="ECO:0000256" key="23">
    <source>
        <dbReference type="SAM" id="Coils"/>
    </source>
</evidence>
<dbReference type="GO" id="GO:0000781">
    <property type="term" value="C:chromosome, telomeric region"/>
    <property type="evidence" value="ECO:0007669"/>
    <property type="project" value="UniProtKB-SubCell"/>
</dbReference>
<evidence type="ECO:0000256" key="2">
    <source>
        <dbReference type="ARBA" id="ARBA00004574"/>
    </source>
</evidence>
<dbReference type="InterPro" id="IPR036390">
    <property type="entry name" value="WH_DNA-bd_sf"/>
</dbReference>
<dbReference type="FunFam" id="1.10.10.60:FF:000168">
    <property type="entry name" value="Telomere repeat-binding factor 1"/>
    <property type="match status" value="1"/>
</dbReference>
<keyword evidence="20" id="KW-0325">Glycoprotein</keyword>
<protein>
    <recommendedName>
        <fullName evidence="31">MYB transcription factor</fullName>
    </recommendedName>
</protein>
<sequence length="851" mass="92806">MGVPKQRWTAEEEAALRAGVARHGVGNWRTILKDPEFSSTLCYRSNVDLKDKWRNMNVIVTASSSREKARTGVKKTRPPPKNNEQSMTVSTVTSDVDDEIVDAKPIASVSSEAWNSSNPKKSNSRLDNVILEAIKNLKEPTGSHRTTIANYIEEQYWPPSDFDHLLSAKLKDLTTSGKLIKVNRKYRIAPSSPYSEGRSPKMLLLEDVKKEPFKGGNDDSKTLTRAQVDAELARMATMSAEEAAAAAARAVAEAEAIMAEAEAAAREAEAAEADAQAAQAFAEAALLTLKNRNAAKLRVRSVLGMDFTVMIPVYKPGHVVVCSLLPSPERVFTNNYTVSPARHVPCQPGQASALIRLKRSFITTNYSAIAFRSWKAGTDCCLWEGIHCGEANGHVISLDLGDCGLESSRLDPAVFELTSLSGFERLTKLAVLNLSDTNIIGQVPHGIGRLSNLVSLDLSMYVELTEIFRGGYQLHAEVEPGQLAVPNLTALVASLDLSYNILSGPIPSCLMDDGDPLKVLNLKGNQLSGELPQNITDSCTLEVLEISGNRMEGHLPRSLAACKRLEVLDIGNNGISDSFPFWLSTLPRIQVLVLNHNDFFGPVTPYGTEDKITCGFPSVRILDLASNNFSGTLTEEWFSKLMAMMANVNNETLVMEYQGQHAQMYQVTTELTYKGSQITIEKIVRTLAFIDVSNNSFHGKIPEAIGELVLLDVLNMSHNSFTWPIPLQLGHLNQLESLDLSSNELSGEVPEGLAYLDFLTTLNLSDNNLGGSIPDSPHFSTFSNSSFLGNDGLCGPPLTKLCINTTTSNVGWHHSKKSVDIVLFLFSGLGFGAGFAIAIVVAWGIPIRKRL</sequence>
<evidence type="ECO:0000256" key="8">
    <source>
        <dbReference type="ARBA" id="ARBA00022626"/>
    </source>
</evidence>
<evidence type="ECO:0000256" key="20">
    <source>
        <dbReference type="ARBA" id="ARBA00023180"/>
    </source>
</evidence>
<evidence type="ECO:0000256" key="25">
    <source>
        <dbReference type="SAM" id="Phobius"/>
    </source>
</evidence>
<keyword evidence="11" id="KW-0677">Repeat</keyword>
<evidence type="ECO:0000256" key="18">
    <source>
        <dbReference type="ARBA" id="ARBA00023136"/>
    </source>
</evidence>
<evidence type="ECO:0000256" key="7">
    <source>
        <dbReference type="ARBA" id="ARBA00022614"/>
    </source>
</evidence>
<dbReference type="SUPFAM" id="SSF46785">
    <property type="entry name" value="Winged helix' DNA-binding domain"/>
    <property type="match status" value="1"/>
</dbReference>
<keyword evidence="10" id="KW-0732">Signal</keyword>
<dbReference type="SUPFAM" id="SSF52058">
    <property type="entry name" value="L domain-like"/>
    <property type="match status" value="2"/>
</dbReference>
<dbReference type="PANTHER" id="PTHR48061:SF48">
    <property type="entry name" value="OS01G0162500 PROTEIN"/>
    <property type="match status" value="1"/>
</dbReference>
<dbReference type="Gene3D" id="1.10.246.220">
    <property type="match status" value="1"/>
</dbReference>
<keyword evidence="7" id="KW-0433">Leucine-rich repeat</keyword>
<evidence type="ECO:0000256" key="9">
    <source>
        <dbReference type="ARBA" id="ARBA00022692"/>
    </source>
</evidence>
<dbReference type="FunFam" id="1.10.246.220:FF:000002">
    <property type="entry name" value="Telomere repeat-binding factor 1"/>
    <property type="match status" value="1"/>
</dbReference>
<keyword evidence="8" id="KW-1070">Brassinosteroid signaling pathway</keyword>
<dbReference type="InterPro" id="IPR046956">
    <property type="entry name" value="RLP23-like"/>
</dbReference>
<dbReference type="GO" id="GO:0005730">
    <property type="term" value="C:nucleolus"/>
    <property type="evidence" value="ECO:0007669"/>
    <property type="project" value="UniProtKB-SubCell"/>
</dbReference>
<dbReference type="GO" id="GO:0003690">
    <property type="term" value="F:double-stranded DNA binding"/>
    <property type="evidence" value="ECO:0007669"/>
    <property type="project" value="UniProtKB-ARBA"/>
</dbReference>
<evidence type="ECO:0000256" key="10">
    <source>
        <dbReference type="ARBA" id="ARBA00022729"/>
    </source>
</evidence>
<dbReference type="EMBL" id="RWGY01000026">
    <property type="protein sequence ID" value="TVU21721.1"/>
    <property type="molecule type" value="Genomic_DNA"/>
</dbReference>
<dbReference type="InterPro" id="IPR013210">
    <property type="entry name" value="LRR_N_plant-typ"/>
</dbReference>
<feature type="coiled-coil region" evidence="23">
    <location>
        <begin position="244"/>
        <end position="281"/>
    </location>
</feature>
<evidence type="ECO:0000256" key="6">
    <source>
        <dbReference type="ARBA" id="ARBA00022454"/>
    </source>
</evidence>
<keyword evidence="17" id="KW-0238">DNA-binding</keyword>
<dbReference type="Pfam" id="PF00249">
    <property type="entry name" value="Myb_DNA-binding"/>
    <property type="match status" value="1"/>
</dbReference>
<evidence type="ECO:0000256" key="15">
    <source>
        <dbReference type="ARBA" id="ARBA00023015"/>
    </source>
</evidence>
<dbReference type="InterPro" id="IPR009057">
    <property type="entry name" value="Homeodomain-like_sf"/>
</dbReference>
<dbReference type="Pfam" id="PF08263">
    <property type="entry name" value="LRRNT_2"/>
    <property type="match status" value="1"/>
</dbReference>
<dbReference type="Gene3D" id="1.10.10.10">
    <property type="entry name" value="Winged helix-like DNA-binding domain superfamily/Winged helix DNA-binding domain"/>
    <property type="match status" value="1"/>
</dbReference>
<gene>
    <name evidence="29" type="ORF">EJB05_31376</name>
</gene>
<evidence type="ECO:0000256" key="24">
    <source>
        <dbReference type="SAM" id="MobiDB-lite"/>
    </source>
</evidence>
<dbReference type="OrthoDB" id="696771at2759"/>
<dbReference type="CDD" id="cd11660">
    <property type="entry name" value="SANT_TRF"/>
    <property type="match status" value="1"/>
</dbReference>
<comment type="caution">
    <text evidence="29">The sequence shown here is derived from an EMBL/GenBank/DDBJ whole genome shotgun (WGS) entry which is preliminary data.</text>
</comment>
<keyword evidence="18 25" id="KW-0472">Membrane</keyword>
<dbReference type="Pfam" id="PF00538">
    <property type="entry name" value="Linker_histone"/>
    <property type="match status" value="1"/>
</dbReference>
<comment type="subcellular location">
    <subcellularLocation>
        <location evidence="2">Chromosome</location>
        <location evidence="2">Telomere</location>
    </subcellularLocation>
    <subcellularLocation>
        <location evidence="1">Membrane</location>
        <topology evidence="1">Single-pass type I membrane protein</topology>
    </subcellularLocation>
    <subcellularLocation>
        <location evidence="3">Nucleus</location>
        <location evidence="3">Nucleolus</location>
    </subcellularLocation>
</comment>
<dbReference type="PROSITE" id="PS50090">
    <property type="entry name" value="MYB_LIKE"/>
    <property type="match status" value="1"/>
</dbReference>
<keyword evidence="30" id="KW-1185">Reference proteome</keyword>
<evidence type="ECO:0000256" key="16">
    <source>
        <dbReference type="ARBA" id="ARBA00023054"/>
    </source>
</evidence>
<feature type="compositionally biased region" description="Polar residues" evidence="24">
    <location>
        <begin position="82"/>
        <end position="91"/>
    </location>
</feature>
<dbReference type="Pfam" id="PF00560">
    <property type="entry name" value="LRR_1"/>
    <property type="match status" value="4"/>
</dbReference>
<dbReference type="GO" id="GO:0006952">
    <property type="term" value="P:defense response"/>
    <property type="evidence" value="ECO:0007669"/>
    <property type="project" value="UniProtKB-KW"/>
</dbReference>
<dbReference type="Gramene" id="TVU21721">
    <property type="protein sequence ID" value="TVU21721"/>
    <property type="gene ID" value="EJB05_31376"/>
</dbReference>
<evidence type="ECO:0000256" key="17">
    <source>
        <dbReference type="ARBA" id="ARBA00023125"/>
    </source>
</evidence>
<feature type="domain" description="H15" evidence="28">
    <location>
        <begin position="122"/>
        <end position="190"/>
    </location>
</feature>
<dbReference type="AlphaFoldDB" id="A0A5J9UEP5"/>
<organism evidence="29 30">
    <name type="scientific">Eragrostis curvula</name>
    <name type="common">weeping love grass</name>
    <dbReference type="NCBI Taxonomy" id="38414"/>
    <lineage>
        <taxon>Eukaryota</taxon>
        <taxon>Viridiplantae</taxon>
        <taxon>Streptophyta</taxon>
        <taxon>Embryophyta</taxon>
        <taxon>Tracheophyta</taxon>
        <taxon>Spermatophyta</taxon>
        <taxon>Magnoliopsida</taxon>
        <taxon>Liliopsida</taxon>
        <taxon>Poales</taxon>
        <taxon>Poaceae</taxon>
        <taxon>PACMAD clade</taxon>
        <taxon>Chloridoideae</taxon>
        <taxon>Eragrostideae</taxon>
        <taxon>Eragrostidinae</taxon>
        <taxon>Eragrostis</taxon>
    </lineage>
</organism>
<feature type="transmembrane region" description="Helical" evidence="25">
    <location>
        <begin position="821"/>
        <end position="845"/>
    </location>
</feature>
<dbReference type="GO" id="GO:0016020">
    <property type="term" value="C:membrane"/>
    <property type="evidence" value="ECO:0007669"/>
    <property type="project" value="UniProtKB-SubCell"/>
</dbReference>
<evidence type="ECO:0000256" key="22">
    <source>
        <dbReference type="ARBA" id="ARBA00058078"/>
    </source>
</evidence>
<feature type="region of interest" description="Disordered" evidence="24">
    <location>
        <begin position="64"/>
        <end position="91"/>
    </location>
</feature>
<evidence type="ECO:0000256" key="3">
    <source>
        <dbReference type="ARBA" id="ARBA00004604"/>
    </source>
</evidence>
<evidence type="ECO:0000313" key="30">
    <source>
        <dbReference type="Proteomes" id="UP000324897"/>
    </source>
</evidence>
<dbReference type="FunFam" id="1.10.10.10:FF:000498">
    <property type="entry name" value="Telomere repeat-binding factor 1"/>
    <property type="match status" value="1"/>
</dbReference>
<evidence type="ECO:0000259" key="28">
    <source>
        <dbReference type="PROSITE" id="PS51504"/>
    </source>
</evidence>
<evidence type="ECO:0000256" key="5">
    <source>
        <dbReference type="ARBA" id="ARBA00011414"/>
    </source>
</evidence>
<name>A0A5J9UEP5_9POAL</name>
<dbReference type="GO" id="GO:0009742">
    <property type="term" value="P:brassinosteroid mediated signaling pathway"/>
    <property type="evidence" value="ECO:0007669"/>
    <property type="project" value="UniProtKB-KW"/>
</dbReference>
<dbReference type="Pfam" id="PF13855">
    <property type="entry name" value="LRR_8"/>
    <property type="match status" value="1"/>
</dbReference>
<comment type="subunit">
    <text evidence="5">Forms a homodimer and heterodimers.</text>
</comment>
<keyword evidence="9 25" id="KW-0812">Transmembrane</keyword>
<dbReference type="FunFam" id="3.80.10.10:FF:000041">
    <property type="entry name" value="LRR receptor-like serine/threonine-protein kinase ERECTA"/>
    <property type="match status" value="1"/>
</dbReference>
<dbReference type="PANTHER" id="PTHR48061">
    <property type="entry name" value="LEUCINE-RICH REPEAT RECEPTOR PROTEIN KINASE EMS1-LIKE-RELATED"/>
    <property type="match status" value="1"/>
</dbReference>
<evidence type="ECO:0000256" key="21">
    <source>
        <dbReference type="ARBA" id="ARBA00023242"/>
    </source>
</evidence>
<evidence type="ECO:0000256" key="19">
    <source>
        <dbReference type="ARBA" id="ARBA00023163"/>
    </source>
</evidence>
<keyword evidence="13" id="KW-0779">Telomere</keyword>
<keyword evidence="15" id="KW-0805">Transcription regulation</keyword>
<keyword evidence="14 25" id="KW-1133">Transmembrane helix</keyword>
<comment type="similarity">
    <text evidence="4">Belongs to the RLP family.</text>
</comment>
<keyword evidence="12" id="KW-0611">Plant defense</keyword>
<evidence type="ECO:0000256" key="13">
    <source>
        <dbReference type="ARBA" id="ARBA00022895"/>
    </source>
</evidence>
<evidence type="ECO:0000313" key="29">
    <source>
        <dbReference type="EMBL" id="TVU21721.1"/>
    </source>
</evidence>
<dbReference type="GO" id="GO:0006334">
    <property type="term" value="P:nucleosome assembly"/>
    <property type="evidence" value="ECO:0007669"/>
    <property type="project" value="InterPro"/>
</dbReference>
<reference evidence="29 30" key="1">
    <citation type="journal article" date="2019" name="Sci. Rep.">
        <title>A high-quality genome of Eragrostis curvula grass provides insights into Poaceae evolution and supports new strategies to enhance forage quality.</title>
        <authorList>
            <person name="Carballo J."/>
            <person name="Santos B.A.C.M."/>
            <person name="Zappacosta D."/>
            <person name="Garbus I."/>
            <person name="Selva J.P."/>
            <person name="Gallo C.A."/>
            <person name="Diaz A."/>
            <person name="Albertini E."/>
            <person name="Caccamo M."/>
            <person name="Echenique V."/>
        </authorList>
    </citation>
    <scope>NUCLEOTIDE SEQUENCE [LARGE SCALE GENOMIC DNA]</scope>
    <source>
        <strain evidence="30">cv. Victoria</strain>
        <tissue evidence="29">Leaf</tissue>
    </source>
</reference>
<proteinExistence type="inferred from homology"/>
<dbReference type="Gene3D" id="3.80.10.10">
    <property type="entry name" value="Ribonuclease Inhibitor"/>
    <property type="match status" value="2"/>
</dbReference>
<dbReference type="InterPro" id="IPR017930">
    <property type="entry name" value="Myb_dom"/>
</dbReference>
<dbReference type="PROSITE" id="PS51504">
    <property type="entry name" value="H15"/>
    <property type="match status" value="1"/>
</dbReference>
<dbReference type="InterPro" id="IPR032675">
    <property type="entry name" value="LRR_dom_sf"/>
</dbReference>
<dbReference type="GO" id="GO:0000786">
    <property type="term" value="C:nucleosome"/>
    <property type="evidence" value="ECO:0007669"/>
    <property type="project" value="InterPro"/>
</dbReference>
<dbReference type="GO" id="GO:0043565">
    <property type="term" value="F:sequence-specific DNA binding"/>
    <property type="evidence" value="ECO:0007669"/>
    <property type="project" value="UniProtKB-ARBA"/>
</dbReference>
<evidence type="ECO:0000256" key="12">
    <source>
        <dbReference type="ARBA" id="ARBA00022821"/>
    </source>
</evidence>
<evidence type="ECO:0000256" key="4">
    <source>
        <dbReference type="ARBA" id="ARBA00009592"/>
    </source>
</evidence>
<comment type="function">
    <text evidence="22">Binds preferentially double-stranded telomeric repeats, but may also bind to the single telomeric strand.</text>
</comment>
<evidence type="ECO:0000256" key="1">
    <source>
        <dbReference type="ARBA" id="ARBA00004479"/>
    </source>
</evidence>
<feature type="domain" description="HTH myb-type" evidence="27">
    <location>
        <begin position="1"/>
        <end position="33"/>
    </location>
</feature>
<evidence type="ECO:0000259" key="26">
    <source>
        <dbReference type="PROSITE" id="PS50090"/>
    </source>
</evidence>
<dbReference type="Proteomes" id="UP000324897">
    <property type="component" value="Unassembled WGS sequence"/>
</dbReference>
<dbReference type="SMART" id="SM00526">
    <property type="entry name" value="H15"/>
    <property type="match status" value="1"/>
</dbReference>
<evidence type="ECO:0000256" key="11">
    <source>
        <dbReference type="ARBA" id="ARBA00022737"/>
    </source>
</evidence>
<dbReference type="InterPro" id="IPR036388">
    <property type="entry name" value="WH-like_DNA-bd_sf"/>
</dbReference>
<evidence type="ECO:0008006" key="31">
    <source>
        <dbReference type="Google" id="ProtNLM"/>
    </source>
</evidence>